<evidence type="ECO:0000256" key="8">
    <source>
        <dbReference type="ARBA" id="ARBA00022980"/>
    </source>
</evidence>
<dbReference type="Gene3D" id="6.10.250.290">
    <property type="match status" value="2"/>
</dbReference>
<keyword evidence="5" id="KW-0699">rRNA-binding</keyword>
<gene>
    <name evidence="13" type="ORF">CEY00_Acc27653</name>
</gene>
<protein>
    <recommendedName>
        <fullName evidence="10">Large ribosomal subunit protein uL10c</fullName>
    </recommendedName>
    <alternativeName>
        <fullName evidence="11">50S ribosomal protein L10, chloroplastic</fullName>
    </alternativeName>
    <alternativeName>
        <fullName evidence="12">CL10</fullName>
    </alternativeName>
</protein>
<evidence type="ECO:0000256" key="11">
    <source>
        <dbReference type="ARBA" id="ARBA00077220"/>
    </source>
</evidence>
<dbReference type="Gramene" id="PSR93044">
    <property type="protein sequence ID" value="PSR93044"/>
    <property type="gene ID" value="CEY00_Acc27653"/>
</dbReference>
<dbReference type="SUPFAM" id="SSF160369">
    <property type="entry name" value="Ribosomal protein L10-like"/>
    <property type="match status" value="2"/>
</dbReference>
<dbReference type="STRING" id="1590841.A0A2R6PL40"/>
<comment type="similarity">
    <text evidence="2">Belongs to the universal ribosomal protein uL10 family.</text>
</comment>
<dbReference type="GO" id="GO:0009507">
    <property type="term" value="C:chloroplast"/>
    <property type="evidence" value="ECO:0007669"/>
    <property type="project" value="UniProtKB-SubCell"/>
</dbReference>
<dbReference type="HAMAP" id="MF_00362">
    <property type="entry name" value="Ribosomal_uL10"/>
    <property type="match status" value="1"/>
</dbReference>
<evidence type="ECO:0000256" key="1">
    <source>
        <dbReference type="ARBA" id="ARBA00004229"/>
    </source>
</evidence>
<dbReference type="InterPro" id="IPR001790">
    <property type="entry name" value="Ribosomal_uL10"/>
</dbReference>
<evidence type="ECO:0000256" key="12">
    <source>
        <dbReference type="ARBA" id="ARBA00082750"/>
    </source>
</evidence>
<evidence type="ECO:0000256" key="3">
    <source>
        <dbReference type="ARBA" id="ARBA00022528"/>
    </source>
</evidence>
<accession>A0A2R6PL40</accession>
<evidence type="ECO:0000313" key="14">
    <source>
        <dbReference type="Proteomes" id="UP000241394"/>
    </source>
</evidence>
<dbReference type="OrthoDB" id="360689at2759"/>
<keyword evidence="14" id="KW-1185">Reference proteome</keyword>
<dbReference type="AlphaFoldDB" id="A0A2R6PL40"/>
<dbReference type="FunFam" id="3.30.70.1730:FF:000007">
    <property type="entry name" value="50S ribosomal protein L10"/>
    <property type="match status" value="2"/>
</dbReference>
<evidence type="ECO:0000256" key="2">
    <source>
        <dbReference type="ARBA" id="ARBA00008889"/>
    </source>
</evidence>
<keyword evidence="9" id="KW-0687">Ribonucleoprotein</keyword>
<evidence type="ECO:0000256" key="10">
    <source>
        <dbReference type="ARBA" id="ARBA00068986"/>
    </source>
</evidence>
<dbReference type="NCBIfam" id="NF000955">
    <property type="entry name" value="PRK00099.1-1"/>
    <property type="match status" value="2"/>
</dbReference>
<dbReference type="FunCoup" id="A0A2R6PL40">
    <property type="interactions" value="1260"/>
</dbReference>
<dbReference type="Proteomes" id="UP000241394">
    <property type="component" value="Chromosome LG24"/>
</dbReference>
<comment type="caution">
    <text evidence="13">The sequence shown here is derived from an EMBL/GenBank/DDBJ whole genome shotgun (WGS) entry which is preliminary data.</text>
</comment>
<evidence type="ECO:0000256" key="4">
    <source>
        <dbReference type="ARBA" id="ARBA00022640"/>
    </source>
</evidence>
<keyword evidence="6" id="KW-0694">RNA-binding</keyword>
<dbReference type="InParanoid" id="A0A2R6PL40"/>
<dbReference type="InterPro" id="IPR022973">
    <property type="entry name" value="Ribosomal_uL10_bac"/>
</dbReference>
<name>A0A2R6PL40_ACTCC</name>
<evidence type="ECO:0000256" key="9">
    <source>
        <dbReference type="ARBA" id="ARBA00023274"/>
    </source>
</evidence>
<proteinExistence type="inferred from homology"/>
<dbReference type="CDD" id="cd05797">
    <property type="entry name" value="Ribosomal_L10"/>
    <property type="match status" value="2"/>
</dbReference>
<sequence>MEATLFHFPSSLSLKSSTTTHFRNLHRRPPRIVAAISRTKKEQTVETVKDHLQDCHLLAGIKYQGLTVKQFQDLRNSLPGTTTLLVAKNTLVFKAIEGTEWEALKPCMKGMNAWMFVHSEEIPAALKPYRSFQKEKKLEENDFSGAVFEGRFYPPEEFQALETMPTREEIYARLLGAVQGPASAVVATLQAPARDLVLVLKAYVKKLEESGDCHLLAGIKYQGLTVKQFQDLRNSLPGTTTLLVAKNTLVFKAIEGTEWEALKPCMKGMNAWMFVHSEEIPAALKPYRSFQKEKKLEENDFSGAVFEGRFYPPEEFQALETMPTRAEIYARLLGAVQGPASAVVATLQAPARDLVLVLKAYVKKLEESGGAQ</sequence>
<dbReference type="GO" id="GO:0005840">
    <property type="term" value="C:ribosome"/>
    <property type="evidence" value="ECO:0007669"/>
    <property type="project" value="UniProtKB-KW"/>
</dbReference>
<dbReference type="Pfam" id="PF00466">
    <property type="entry name" value="Ribosomal_L10"/>
    <property type="match status" value="2"/>
</dbReference>
<dbReference type="InterPro" id="IPR047865">
    <property type="entry name" value="Ribosomal_uL10_bac_type"/>
</dbReference>
<evidence type="ECO:0000256" key="6">
    <source>
        <dbReference type="ARBA" id="ARBA00022884"/>
    </source>
</evidence>
<comment type="subcellular location">
    <subcellularLocation>
        <location evidence="1">Plastid</location>
        <location evidence="1">Chloroplast</location>
    </subcellularLocation>
</comment>
<reference evidence="13 14" key="1">
    <citation type="submission" date="2017-07" db="EMBL/GenBank/DDBJ databases">
        <title>An improved, manually edited Actinidia chinensis var. chinensis (kiwifruit) genome highlights the challenges associated with draft genomes and gene prediction in plants.</title>
        <authorList>
            <person name="Pilkington S."/>
            <person name="Crowhurst R."/>
            <person name="Hilario E."/>
            <person name="Nardozza S."/>
            <person name="Fraser L."/>
            <person name="Peng Y."/>
            <person name="Gunaseelan K."/>
            <person name="Simpson R."/>
            <person name="Tahir J."/>
            <person name="Deroles S."/>
            <person name="Templeton K."/>
            <person name="Luo Z."/>
            <person name="Davy M."/>
            <person name="Cheng C."/>
            <person name="Mcneilage M."/>
            <person name="Scaglione D."/>
            <person name="Liu Y."/>
            <person name="Zhang Q."/>
            <person name="Datson P."/>
            <person name="De Silva N."/>
            <person name="Gardiner S."/>
            <person name="Bassett H."/>
            <person name="Chagne D."/>
            <person name="Mccallum J."/>
            <person name="Dzierzon H."/>
            <person name="Deng C."/>
            <person name="Wang Y.-Y."/>
            <person name="Barron N."/>
            <person name="Manako K."/>
            <person name="Bowen J."/>
            <person name="Foster T."/>
            <person name="Erridge Z."/>
            <person name="Tiffin H."/>
            <person name="Waite C."/>
            <person name="Davies K."/>
            <person name="Grierson E."/>
            <person name="Laing W."/>
            <person name="Kirk R."/>
            <person name="Chen X."/>
            <person name="Wood M."/>
            <person name="Montefiori M."/>
            <person name="Brummell D."/>
            <person name="Schwinn K."/>
            <person name="Catanach A."/>
            <person name="Fullerton C."/>
            <person name="Li D."/>
            <person name="Meiyalaghan S."/>
            <person name="Nieuwenhuizen N."/>
            <person name="Read N."/>
            <person name="Prakash R."/>
            <person name="Hunter D."/>
            <person name="Zhang H."/>
            <person name="Mckenzie M."/>
            <person name="Knabel M."/>
            <person name="Harris A."/>
            <person name="Allan A."/>
            <person name="Chen A."/>
            <person name="Janssen B."/>
            <person name="Plunkett B."/>
            <person name="Dwamena C."/>
            <person name="Voogd C."/>
            <person name="Leif D."/>
            <person name="Lafferty D."/>
            <person name="Souleyre E."/>
            <person name="Varkonyi-Gasic E."/>
            <person name="Gambi F."/>
            <person name="Hanley J."/>
            <person name="Yao J.-L."/>
            <person name="Cheung J."/>
            <person name="David K."/>
            <person name="Warren B."/>
            <person name="Marsh K."/>
            <person name="Snowden K."/>
            <person name="Lin-Wang K."/>
            <person name="Brian L."/>
            <person name="Martinez-Sanchez M."/>
            <person name="Wang M."/>
            <person name="Ileperuma N."/>
            <person name="Macnee N."/>
            <person name="Campin R."/>
            <person name="Mcatee P."/>
            <person name="Drummond R."/>
            <person name="Espley R."/>
            <person name="Ireland H."/>
            <person name="Wu R."/>
            <person name="Atkinson R."/>
            <person name="Karunairetnam S."/>
            <person name="Bulley S."/>
            <person name="Chunkath S."/>
            <person name="Hanley Z."/>
            <person name="Storey R."/>
            <person name="Thrimawithana A."/>
            <person name="Thomson S."/>
            <person name="David C."/>
            <person name="Testolin R."/>
        </authorList>
    </citation>
    <scope>NUCLEOTIDE SEQUENCE [LARGE SCALE GENOMIC DNA]</scope>
    <source>
        <strain evidence="14">cv. Red5</strain>
        <tissue evidence="13">Young leaf</tissue>
    </source>
</reference>
<evidence type="ECO:0000313" key="13">
    <source>
        <dbReference type="EMBL" id="PSR93044.1"/>
    </source>
</evidence>
<keyword evidence="8 13" id="KW-0689">Ribosomal protein</keyword>
<evidence type="ECO:0000256" key="7">
    <source>
        <dbReference type="ARBA" id="ARBA00022946"/>
    </source>
</evidence>
<reference evidence="14" key="2">
    <citation type="journal article" date="2018" name="BMC Genomics">
        <title>A manually annotated Actinidia chinensis var. chinensis (kiwifruit) genome highlights the challenges associated with draft genomes and gene prediction in plants.</title>
        <authorList>
            <person name="Pilkington S.M."/>
            <person name="Crowhurst R."/>
            <person name="Hilario E."/>
            <person name="Nardozza S."/>
            <person name="Fraser L."/>
            <person name="Peng Y."/>
            <person name="Gunaseelan K."/>
            <person name="Simpson R."/>
            <person name="Tahir J."/>
            <person name="Deroles S.C."/>
            <person name="Templeton K."/>
            <person name="Luo Z."/>
            <person name="Davy M."/>
            <person name="Cheng C."/>
            <person name="McNeilage M."/>
            <person name="Scaglione D."/>
            <person name="Liu Y."/>
            <person name="Zhang Q."/>
            <person name="Datson P."/>
            <person name="De Silva N."/>
            <person name="Gardiner S.E."/>
            <person name="Bassett H."/>
            <person name="Chagne D."/>
            <person name="McCallum J."/>
            <person name="Dzierzon H."/>
            <person name="Deng C."/>
            <person name="Wang Y.Y."/>
            <person name="Barron L."/>
            <person name="Manako K."/>
            <person name="Bowen J."/>
            <person name="Foster T.M."/>
            <person name="Erridge Z.A."/>
            <person name="Tiffin H."/>
            <person name="Waite C.N."/>
            <person name="Davies K.M."/>
            <person name="Grierson E.P."/>
            <person name="Laing W.A."/>
            <person name="Kirk R."/>
            <person name="Chen X."/>
            <person name="Wood M."/>
            <person name="Montefiori M."/>
            <person name="Brummell D.A."/>
            <person name="Schwinn K.E."/>
            <person name="Catanach A."/>
            <person name="Fullerton C."/>
            <person name="Li D."/>
            <person name="Meiyalaghan S."/>
            <person name="Nieuwenhuizen N."/>
            <person name="Read N."/>
            <person name="Prakash R."/>
            <person name="Hunter D."/>
            <person name="Zhang H."/>
            <person name="McKenzie M."/>
            <person name="Knabel M."/>
            <person name="Harris A."/>
            <person name="Allan A.C."/>
            <person name="Gleave A."/>
            <person name="Chen A."/>
            <person name="Janssen B.J."/>
            <person name="Plunkett B."/>
            <person name="Ampomah-Dwamena C."/>
            <person name="Voogd C."/>
            <person name="Leif D."/>
            <person name="Lafferty D."/>
            <person name="Souleyre E.J.F."/>
            <person name="Varkonyi-Gasic E."/>
            <person name="Gambi F."/>
            <person name="Hanley J."/>
            <person name="Yao J.L."/>
            <person name="Cheung J."/>
            <person name="David K.M."/>
            <person name="Warren B."/>
            <person name="Marsh K."/>
            <person name="Snowden K.C."/>
            <person name="Lin-Wang K."/>
            <person name="Brian L."/>
            <person name="Martinez-Sanchez M."/>
            <person name="Wang M."/>
            <person name="Ileperuma N."/>
            <person name="Macnee N."/>
            <person name="Campin R."/>
            <person name="McAtee P."/>
            <person name="Drummond R.S.M."/>
            <person name="Espley R.V."/>
            <person name="Ireland H.S."/>
            <person name="Wu R."/>
            <person name="Atkinson R.G."/>
            <person name="Karunairetnam S."/>
            <person name="Bulley S."/>
            <person name="Chunkath S."/>
            <person name="Hanley Z."/>
            <person name="Storey R."/>
            <person name="Thrimawithana A.H."/>
            <person name="Thomson S."/>
            <person name="David C."/>
            <person name="Testolin R."/>
            <person name="Huang H."/>
            <person name="Hellens R.P."/>
            <person name="Schaffer R.J."/>
        </authorList>
    </citation>
    <scope>NUCLEOTIDE SEQUENCE [LARGE SCALE GENOMIC DNA]</scope>
    <source>
        <strain evidence="14">cv. Red5</strain>
    </source>
</reference>
<dbReference type="EMBL" id="NKQK01000024">
    <property type="protein sequence ID" value="PSR93044.1"/>
    <property type="molecule type" value="Genomic_DNA"/>
</dbReference>
<keyword evidence="4" id="KW-0934">Plastid</keyword>
<dbReference type="InterPro" id="IPR043141">
    <property type="entry name" value="Ribosomal_uL10-like_sf"/>
</dbReference>
<dbReference type="PANTHER" id="PTHR11560">
    <property type="entry name" value="39S RIBOSOMAL PROTEIN L10, MITOCHONDRIAL"/>
    <property type="match status" value="1"/>
</dbReference>
<dbReference type="Gene3D" id="3.30.70.1730">
    <property type="match status" value="2"/>
</dbReference>
<organism evidence="13 14">
    <name type="scientific">Actinidia chinensis var. chinensis</name>
    <name type="common">Chinese soft-hair kiwi</name>
    <dbReference type="NCBI Taxonomy" id="1590841"/>
    <lineage>
        <taxon>Eukaryota</taxon>
        <taxon>Viridiplantae</taxon>
        <taxon>Streptophyta</taxon>
        <taxon>Embryophyta</taxon>
        <taxon>Tracheophyta</taxon>
        <taxon>Spermatophyta</taxon>
        <taxon>Magnoliopsida</taxon>
        <taxon>eudicotyledons</taxon>
        <taxon>Gunneridae</taxon>
        <taxon>Pentapetalae</taxon>
        <taxon>asterids</taxon>
        <taxon>Ericales</taxon>
        <taxon>Actinidiaceae</taxon>
        <taxon>Actinidia</taxon>
    </lineage>
</organism>
<keyword evidence="3" id="KW-0150">Chloroplast</keyword>
<keyword evidence="7" id="KW-0809">Transit peptide</keyword>
<evidence type="ECO:0000256" key="5">
    <source>
        <dbReference type="ARBA" id="ARBA00022730"/>
    </source>
</evidence>
<dbReference type="GO" id="GO:1990904">
    <property type="term" value="C:ribonucleoprotein complex"/>
    <property type="evidence" value="ECO:0007669"/>
    <property type="project" value="UniProtKB-KW"/>
</dbReference>
<dbReference type="GO" id="GO:0019843">
    <property type="term" value="F:rRNA binding"/>
    <property type="evidence" value="ECO:0007669"/>
    <property type="project" value="UniProtKB-KW"/>
</dbReference>